<evidence type="ECO:0000256" key="1">
    <source>
        <dbReference type="SAM" id="SignalP"/>
    </source>
</evidence>
<name>A0A2U9BMI0_SCOMX</name>
<evidence type="ECO:0008006" key="4">
    <source>
        <dbReference type="Google" id="ProtNLM"/>
    </source>
</evidence>
<gene>
    <name evidence="2" type="ORF">SMAX5B_016256</name>
</gene>
<keyword evidence="3" id="KW-1185">Reference proteome</keyword>
<dbReference type="AlphaFoldDB" id="A0A2U9BMI0"/>
<dbReference type="EMBL" id="CP026249">
    <property type="protein sequence ID" value="AWP04806.1"/>
    <property type="molecule type" value="Genomic_DNA"/>
</dbReference>
<evidence type="ECO:0000313" key="3">
    <source>
        <dbReference type="Proteomes" id="UP000246464"/>
    </source>
</evidence>
<evidence type="ECO:0000313" key="2">
    <source>
        <dbReference type="EMBL" id="AWP04806.1"/>
    </source>
</evidence>
<reference evidence="2 3" key="1">
    <citation type="submission" date="2017-12" db="EMBL/GenBank/DDBJ databases">
        <title>Integrating genomic resources of turbot (Scophthalmus maximus) in depth evaluation of genetic and physical mapping variation across individuals.</title>
        <authorList>
            <person name="Martinez P."/>
        </authorList>
    </citation>
    <scope>NUCLEOTIDE SEQUENCE [LARGE SCALE GENOMIC DNA]</scope>
</reference>
<organism evidence="2 3">
    <name type="scientific">Scophthalmus maximus</name>
    <name type="common">Turbot</name>
    <name type="synonym">Psetta maxima</name>
    <dbReference type="NCBI Taxonomy" id="52904"/>
    <lineage>
        <taxon>Eukaryota</taxon>
        <taxon>Metazoa</taxon>
        <taxon>Chordata</taxon>
        <taxon>Craniata</taxon>
        <taxon>Vertebrata</taxon>
        <taxon>Euteleostomi</taxon>
        <taxon>Actinopterygii</taxon>
        <taxon>Neopterygii</taxon>
        <taxon>Teleostei</taxon>
        <taxon>Neoteleostei</taxon>
        <taxon>Acanthomorphata</taxon>
        <taxon>Carangaria</taxon>
        <taxon>Pleuronectiformes</taxon>
        <taxon>Pleuronectoidei</taxon>
        <taxon>Scophthalmidae</taxon>
        <taxon>Scophthalmus</taxon>
    </lineage>
</organism>
<proteinExistence type="predicted"/>
<sequence>MQSGRSSRSLPLLVLLEATDVHASPRFEPAMAPFAIYSHGSLRTKPKVLAVARGKSKCRKRIACGHTSDDLKSTVGLWAVKPFMV</sequence>
<protein>
    <recommendedName>
        <fullName evidence="4">Secreted protein</fullName>
    </recommendedName>
</protein>
<keyword evidence="1" id="KW-0732">Signal</keyword>
<accession>A0A2U9BMI0</accession>
<feature type="chain" id="PRO_5016030816" description="Secreted protein" evidence="1">
    <location>
        <begin position="24"/>
        <end position="85"/>
    </location>
</feature>
<feature type="signal peptide" evidence="1">
    <location>
        <begin position="1"/>
        <end position="23"/>
    </location>
</feature>
<dbReference type="Proteomes" id="UP000246464">
    <property type="component" value="Chromosome 7"/>
</dbReference>